<organism evidence="1 2">
    <name type="scientific">Penicillium solitum</name>
    <dbReference type="NCBI Taxonomy" id="60172"/>
    <lineage>
        <taxon>Eukaryota</taxon>
        <taxon>Fungi</taxon>
        <taxon>Dikarya</taxon>
        <taxon>Ascomycota</taxon>
        <taxon>Pezizomycotina</taxon>
        <taxon>Eurotiomycetes</taxon>
        <taxon>Eurotiomycetidae</taxon>
        <taxon>Eurotiales</taxon>
        <taxon>Aspergillaceae</taxon>
        <taxon>Penicillium</taxon>
    </lineage>
</organism>
<proteinExistence type="predicted"/>
<dbReference type="AlphaFoldDB" id="A0A1V6R2L5"/>
<comment type="caution">
    <text evidence="1">The sequence shown here is derived from an EMBL/GenBank/DDBJ whole genome shotgun (WGS) entry which is preliminary data.</text>
</comment>
<evidence type="ECO:0000313" key="2">
    <source>
        <dbReference type="Proteomes" id="UP000191612"/>
    </source>
</evidence>
<reference evidence="2" key="1">
    <citation type="journal article" date="2017" name="Nat. Microbiol.">
        <title>Global analysis of biosynthetic gene clusters reveals vast potential of secondary metabolite production in Penicillium species.</title>
        <authorList>
            <person name="Nielsen J.C."/>
            <person name="Grijseels S."/>
            <person name="Prigent S."/>
            <person name="Ji B."/>
            <person name="Dainat J."/>
            <person name="Nielsen K.F."/>
            <person name="Frisvad J.C."/>
            <person name="Workman M."/>
            <person name="Nielsen J."/>
        </authorList>
    </citation>
    <scope>NUCLEOTIDE SEQUENCE [LARGE SCALE GENOMIC DNA]</scope>
    <source>
        <strain evidence="2">IBT 29525</strain>
    </source>
</reference>
<name>A0A1V6R2L5_9EURO</name>
<evidence type="ECO:0000313" key="1">
    <source>
        <dbReference type="EMBL" id="OQD95456.1"/>
    </source>
</evidence>
<accession>A0A1V6R2L5</accession>
<dbReference type="Proteomes" id="UP000191612">
    <property type="component" value="Unassembled WGS sequence"/>
</dbReference>
<dbReference type="EMBL" id="MDYO01000020">
    <property type="protein sequence ID" value="OQD95456.1"/>
    <property type="molecule type" value="Genomic_DNA"/>
</dbReference>
<protein>
    <submittedName>
        <fullName evidence="1">Uncharacterized protein</fullName>
    </submittedName>
</protein>
<sequence length="173" mass="19799">MASRDDPTSQALLPDTPRQRLKVGLDTPISELLSCYGESHVHFPKTLRQYYDLDSTKLDSLIVFFHQILPQTTETRRYPTAVEPWLTYNYEGRMWLRDPIDIESMRCRFGEFVGLSDELVDPGLSNPRSCYAQRDKPPKTPYGETISGAGVVQKVKKRRDKLKGVFGRLGFGK</sequence>
<gene>
    <name evidence="1" type="ORF">PENSOL_c020G07673</name>
</gene>
<keyword evidence="2" id="KW-1185">Reference proteome</keyword>